<evidence type="ECO:0000256" key="8">
    <source>
        <dbReference type="ARBA" id="ARBA00045912"/>
    </source>
</evidence>
<name>A0AAV2TSG5_CALDB</name>
<gene>
    <name evidence="11" type="ORF">CDAUBV1_LOCUS14211</name>
</gene>
<evidence type="ECO:0000256" key="10">
    <source>
        <dbReference type="SAM" id="MobiDB-lite"/>
    </source>
</evidence>
<evidence type="ECO:0000256" key="5">
    <source>
        <dbReference type="ARBA" id="ARBA00022824"/>
    </source>
</evidence>
<evidence type="ECO:0000256" key="2">
    <source>
        <dbReference type="ARBA" id="ARBA00004922"/>
    </source>
</evidence>
<dbReference type="GO" id="GO:0005789">
    <property type="term" value="C:endoplasmic reticulum membrane"/>
    <property type="evidence" value="ECO:0007669"/>
    <property type="project" value="UniProtKB-SubCell"/>
</dbReference>
<feature type="transmembrane region" description="Helical" evidence="9">
    <location>
        <begin position="114"/>
        <end position="139"/>
    </location>
</feature>
<feature type="transmembrane region" description="Helical" evidence="9">
    <location>
        <begin position="504"/>
        <end position="525"/>
    </location>
</feature>
<comment type="caution">
    <text evidence="11">The sequence shown here is derived from an EMBL/GenBank/DDBJ whole genome shotgun (WGS) entry which is preliminary data.</text>
</comment>
<dbReference type="PANTHER" id="PTHR13117:SF5">
    <property type="entry name" value="PROTEIN RFT1 HOMOLOG"/>
    <property type="match status" value="1"/>
</dbReference>
<organism evidence="11 12">
    <name type="scientific">Calicophoron daubneyi</name>
    <name type="common">Rumen fluke</name>
    <name type="synonym">Paramphistomum daubneyi</name>
    <dbReference type="NCBI Taxonomy" id="300641"/>
    <lineage>
        <taxon>Eukaryota</taxon>
        <taxon>Metazoa</taxon>
        <taxon>Spiralia</taxon>
        <taxon>Lophotrochozoa</taxon>
        <taxon>Platyhelminthes</taxon>
        <taxon>Trematoda</taxon>
        <taxon>Digenea</taxon>
        <taxon>Plagiorchiida</taxon>
        <taxon>Pronocephalata</taxon>
        <taxon>Paramphistomoidea</taxon>
        <taxon>Paramphistomidae</taxon>
        <taxon>Calicophoron</taxon>
    </lineage>
</organism>
<feature type="transmembrane region" description="Helical" evidence="9">
    <location>
        <begin position="151"/>
        <end position="169"/>
    </location>
</feature>
<evidence type="ECO:0000256" key="7">
    <source>
        <dbReference type="ARBA" id="ARBA00023136"/>
    </source>
</evidence>
<keyword evidence="6 9" id="KW-1133">Transmembrane helix</keyword>
<evidence type="ECO:0000313" key="12">
    <source>
        <dbReference type="Proteomes" id="UP001497525"/>
    </source>
</evidence>
<feature type="region of interest" description="Disordered" evidence="10">
    <location>
        <begin position="1"/>
        <end position="109"/>
    </location>
</feature>
<proteinExistence type="inferred from homology"/>
<comment type="subcellular location">
    <subcellularLocation>
        <location evidence="1 9">Endoplasmic reticulum membrane</location>
        <topology evidence="1 9">Multi-pass membrane protein</topology>
    </subcellularLocation>
</comment>
<accession>A0AAV2TSG5</accession>
<feature type="transmembrane region" description="Helical" evidence="9">
    <location>
        <begin position="537"/>
        <end position="554"/>
    </location>
</feature>
<feature type="compositionally biased region" description="Low complexity" evidence="10">
    <location>
        <begin position="79"/>
        <end position="90"/>
    </location>
</feature>
<reference evidence="11" key="1">
    <citation type="submission" date="2024-06" db="EMBL/GenBank/DDBJ databases">
        <authorList>
            <person name="Liu X."/>
            <person name="Lenzi L."/>
            <person name="Haldenby T S."/>
            <person name="Uol C."/>
        </authorList>
    </citation>
    <scope>NUCLEOTIDE SEQUENCE</scope>
</reference>
<dbReference type="Proteomes" id="UP001497525">
    <property type="component" value="Unassembled WGS sequence"/>
</dbReference>
<keyword evidence="5" id="KW-0256">Endoplasmic reticulum</keyword>
<dbReference type="AlphaFoldDB" id="A0AAV2TSG5"/>
<evidence type="ECO:0000256" key="6">
    <source>
        <dbReference type="ARBA" id="ARBA00022989"/>
    </source>
</evidence>
<feature type="transmembrane region" description="Helical" evidence="9">
    <location>
        <begin position="575"/>
        <end position="593"/>
    </location>
</feature>
<feature type="transmembrane region" description="Helical" evidence="9">
    <location>
        <begin position="705"/>
        <end position="728"/>
    </location>
</feature>
<comment type="caution">
    <text evidence="9">Lacks conserved residue(s) required for the propagation of feature annotation.</text>
</comment>
<feature type="transmembrane region" description="Helical" evidence="9">
    <location>
        <begin position="343"/>
        <end position="369"/>
    </location>
</feature>
<comment type="pathway">
    <text evidence="2">Protein modification; protein glycosylation.</text>
</comment>
<evidence type="ECO:0000256" key="3">
    <source>
        <dbReference type="ARBA" id="ARBA00010288"/>
    </source>
</evidence>
<dbReference type="GO" id="GO:0034203">
    <property type="term" value="P:glycolipid translocation"/>
    <property type="evidence" value="ECO:0007669"/>
    <property type="project" value="TreeGrafter"/>
</dbReference>
<dbReference type="EMBL" id="CAXLJL010000600">
    <property type="protein sequence ID" value="CAL5139174.1"/>
    <property type="molecule type" value="Genomic_DNA"/>
</dbReference>
<evidence type="ECO:0000313" key="11">
    <source>
        <dbReference type="EMBL" id="CAL5139174.1"/>
    </source>
</evidence>
<feature type="compositionally biased region" description="Basic and acidic residues" evidence="10">
    <location>
        <begin position="54"/>
        <end position="75"/>
    </location>
</feature>
<keyword evidence="4 9" id="KW-0812">Transmembrane</keyword>
<evidence type="ECO:0000256" key="1">
    <source>
        <dbReference type="ARBA" id="ARBA00004477"/>
    </source>
</evidence>
<feature type="compositionally biased region" description="Basic and acidic residues" evidence="10">
    <location>
        <begin position="22"/>
        <end position="32"/>
    </location>
</feature>
<dbReference type="GO" id="GO:0006488">
    <property type="term" value="P:dolichol-linked oligosaccharide biosynthetic process"/>
    <property type="evidence" value="ECO:0007669"/>
    <property type="project" value="InterPro"/>
</dbReference>
<evidence type="ECO:0000256" key="9">
    <source>
        <dbReference type="RuleBase" id="RU365067"/>
    </source>
</evidence>
<keyword evidence="7 9" id="KW-0472">Membrane</keyword>
<evidence type="ECO:0000256" key="4">
    <source>
        <dbReference type="ARBA" id="ARBA00022692"/>
    </source>
</evidence>
<dbReference type="Pfam" id="PF04506">
    <property type="entry name" value="Rft-1"/>
    <property type="match status" value="1"/>
</dbReference>
<feature type="transmembrane region" description="Helical" evidence="9">
    <location>
        <begin position="237"/>
        <end position="259"/>
    </location>
</feature>
<dbReference type="InterPro" id="IPR007594">
    <property type="entry name" value="RFT1"/>
</dbReference>
<sequence>MTDDVKESANEPGDEPQADVTIFKREQPKEIPSDSPKLKQRFRCFPACWSPVKPRHEPRSKESEESLEIEQKCEESLGEESGLSVDGEGVPVKLDKADSKGELPSTKPRPRNTYLSVGFSVIGYTFALQLGLHIMTFLLNGLAYRRLDTPSFGLVNVRIGLFYGTLMFVSRESFRRACLSRGGQIIAENSKMHSSRSRPKHQDYTESEAEQIVATPRYDRPSLVRAASLRWAELLDLAWLVLPVGAVIAPILIVVWIFVLPSPSLLAVQAGETKLPQAVFQQRYVNCLLVYALSGLFELSTEPFWVICQLTQKVRVRIVIEAVANTARAIGIVVAIYTVPGSYAIYILSLPQILHGTTLLGVYLLYFYMSFKQDSSENKFAPIERLRSFRDIFPRSKGFSVDQPGLELAKSLFGQGVLKQLLTEGERFLISAFHLISFTDQGIYDLVNNLGSTAARLIFLPMEESCHFVFNQCISRTVKPYEQDRALMGEVLRLLRSVLRSCSLIAWIGLVFAQANSYLLISIYAGPTVVENPAAVSLLRLYSCYVLLLAWNGSTEAFLNASMSSAQVTKHNRRLIMFSLLFLGANWLLVPRLGAHGFVLANCINMLCRIVYSCIYINDFLGVTAERHQSTFGESGWVASSTQTPNFPYANVSNAEESSTPPLTADPSFSLLRLMIPSGKETVALFASLAVTLISEQRFCCSFGLYWTLVHIGITALALCVVLVLMFFEERGLINTLRTEVFKRKVE</sequence>
<comment type="function">
    <text evidence="8 9">Intramembrane glycolipid transporter that operates in the biosynthetic pathway of dolichol-linked oligosaccharides, the glycan precursors employed in protein asparagine (N)-glycosylation. The sequential addition of sugars to dolichol pyrophosphate produces dolichol-linked oligosaccharides containing fourteen sugars, including two GlcNAcs, nine mannoses and three glucoses. Once assembled, the oligosaccharide is transferred from the lipid to nascent proteins by oligosaccharyltransferases. The assembly of dolichol-linked oligosaccharides begins on the cytosolic side of the endoplasmic reticulum membrane and finishes in its lumen. RFT1 could mediate the translocation of the cytosolically oriented intermediate DolPP-GlcNAc2Man5, produced by ALG11, into the ER lumen where dolichol-linked oligosaccharides assembly continues. However, the intramembrane lipid transporter activity could not be confirmed in vitro.</text>
</comment>
<comment type="similarity">
    <text evidence="3 9">Belongs to the RFT1 family.</text>
</comment>
<dbReference type="PANTHER" id="PTHR13117">
    <property type="entry name" value="ENDOPLASMIC RETICULUM MULTISPAN TRANSMEMBRANE PROTEIN-RELATED"/>
    <property type="match status" value="1"/>
</dbReference>
<protein>
    <recommendedName>
        <fullName evidence="9">Protein RFT1 homolog</fullName>
    </recommendedName>
</protein>